<comment type="caution">
    <text evidence="6">The sequence shown here is derived from an EMBL/GenBank/DDBJ whole genome shotgun (WGS) entry which is preliminary data.</text>
</comment>
<evidence type="ECO:0000313" key="6">
    <source>
        <dbReference type="EMBL" id="KAA6313255.1"/>
    </source>
</evidence>
<dbReference type="Pfam" id="PF13102">
    <property type="entry name" value="Phage_int_SAM_5"/>
    <property type="match status" value="1"/>
</dbReference>
<accession>A0A5J4PUV8</accession>
<dbReference type="GO" id="GO:0006310">
    <property type="term" value="P:DNA recombination"/>
    <property type="evidence" value="ECO:0007669"/>
    <property type="project" value="UniProtKB-KW"/>
</dbReference>
<reference evidence="6" key="1">
    <citation type="submission" date="2019-03" db="EMBL/GenBank/DDBJ databases">
        <title>Single cell metagenomics reveals metabolic interactions within the superorganism composed of flagellate Streblomastix strix and complex community of Bacteroidetes bacteria on its surface.</title>
        <authorList>
            <person name="Treitli S.C."/>
            <person name="Kolisko M."/>
            <person name="Husnik F."/>
            <person name="Keeling P."/>
            <person name="Hampl V."/>
        </authorList>
    </citation>
    <scope>NUCLEOTIDE SEQUENCE</scope>
    <source>
        <strain evidence="6">STM</strain>
    </source>
</reference>
<dbReference type="Gene3D" id="1.10.443.10">
    <property type="entry name" value="Intergrase catalytic core"/>
    <property type="match status" value="1"/>
</dbReference>
<evidence type="ECO:0000259" key="4">
    <source>
        <dbReference type="Pfam" id="PF13102"/>
    </source>
</evidence>
<dbReference type="GO" id="GO:0015074">
    <property type="term" value="P:DNA integration"/>
    <property type="evidence" value="ECO:0007669"/>
    <property type="project" value="InterPro"/>
</dbReference>
<organism evidence="6">
    <name type="scientific">termite gut metagenome</name>
    <dbReference type="NCBI Taxonomy" id="433724"/>
    <lineage>
        <taxon>unclassified sequences</taxon>
        <taxon>metagenomes</taxon>
        <taxon>organismal metagenomes</taxon>
    </lineage>
</organism>
<feature type="domain" description="Arm DNA-binding" evidence="5">
    <location>
        <begin position="24"/>
        <end position="104"/>
    </location>
</feature>
<dbReference type="InterPro" id="IPR002104">
    <property type="entry name" value="Integrase_catalytic"/>
</dbReference>
<keyword evidence="1" id="KW-0238">DNA-binding</keyword>
<proteinExistence type="predicted"/>
<dbReference type="Pfam" id="PF17293">
    <property type="entry name" value="Arm-DNA-bind_5"/>
    <property type="match status" value="1"/>
</dbReference>
<feature type="non-terminal residue" evidence="6">
    <location>
        <position position="412"/>
    </location>
</feature>
<keyword evidence="2" id="KW-0233">DNA recombination</keyword>
<evidence type="ECO:0000259" key="3">
    <source>
        <dbReference type="Pfam" id="PF00589"/>
    </source>
</evidence>
<dbReference type="InterPro" id="IPR011010">
    <property type="entry name" value="DNA_brk_join_enz"/>
</dbReference>
<dbReference type="InterPro" id="IPR025269">
    <property type="entry name" value="SAM-like_dom"/>
</dbReference>
<dbReference type="InterPro" id="IPR010998">
    <property type="entry name" value="Integrase_recombinase_N"/>
</dbReference>
<evidence type="ECO:0000256" key="2">
    <source>
        <dbReference type="ARBA" id="ARBA00023172"/>
    </source>
</evidence>
<dbReference type="InterPro" id="IPR013762">
    <property type="entry name" value="Integrase-like_cat_sf"/>
</dbReference>
<dbReference type="GO" id="GO:0003677">
    <property type="term" value="F:DNA binding"/>
    <property type="evidence" value="ECO:0007669"/>
    <property type="project" value="UniProtKB-KW"/>
</dbReference>
<dbReference type="InterPro" id="IPR035386">
    <property type="entry name" value="Arm-DNA-bind_5"/>
</dbReference>
<dbReference type="Gene3D" id="1.10.150.130">
    <property type="match status" value="1"/>
</dbReference>
<dbReference type="EMBL" id="SNRY01006141">
    <property type="protein sequence ID" value="KAA6313255.1"/>
    <property type="molecule type" value="Genomic_DNA"/>
</dbReference>
<dbReference type="Pfam" id="PF00589">
    <property type="entry name" value="Phage_integrase"/>
    <property type="match status" value="1"/>
</dbReference>
<name>A0A5J4PUV8_9ZZZZ</name>
<evidence type="ECO:0000256" key="1">
    <source>
        <dbReference type="ARBA" id="ARBA00023125"/>
    </source>
</evidence>
<protein>
    <submittedName>
        <fullName evidence="6">Tyrosine recombinase XerD</fullName>
    </submittedName>
</protein>
<dbReference type="AlphaFoldDB" id="A0A5J4PUV8"/>
<feature type="domain" description="Tyr recombinase" evidence="3">
    <location>
        <begin position="354"/>
        <end position="411"/>
    </location>
</feature>
<gene>
    <name evidence="6" type="ORF">EZS27_035944</name>
</gene>
<dbReference type="SUPFAM" id="SSF56349">
    <property type="entry name" value="DNA breaking-rejoining enzymes"/>
    <property type="match status" value="1"/>
</dbReference>
<evidence type="ECO:0000259" key="5">
    <source>
        <dbReference type="Pfam" id="PF17293"/>
    </source>
</evidence>
<feature type="domain" description="Phage integrase SAM-like" evidence="4">
    <location>
        <begin position="119"/>
        <end position="212"/>
    </location>
</feature>
<sequence>MPNSYRSILFKSPPKFILLPFNARKNGKLSVSLKVTKNRKRKYIKTGLAASPEQWDEEQDRFVSNKKLEPQYKDYNALLSEIEAKAISILRDFEFKKIDWTLNQFEDAFLNHAKKGKINDYFENLITTLKETNHVGNAECYSKTLHILKLFDKKFDSKIFQEIDIKYIKAFDVFLQKRDCAGNTRKYYFKALRAVLNKAIQDKEALESTYPFGKGGFNVAALEEETIKRYLPMDCMENIKSTIMENPILEFTRRLFLFSYYCYGISFIDMALLTKKNIIRYNGGDYIVYKRNKTKEAKKVKAIQIKITPEIQSHLDWFAQNAILIEEYLVPIISRSGYQGEQLYNHIRSRFGRNNKNLKKLAKQLNITELTLTSYVSRHTMAMTLQDNQVPREIISQILGHNDLSTTNTYLD</sequence>